<organism evidence="10 11">
    <name type="scientific">Rhamnella rubrinervis</name>
    <dbReference type="NCBI Taxonomy" id="2594499"/>
    <lineage>
        <taxon>Eukaryota</taxon>
        <taxon>Viridiplantae</taxon>
        <taxon>Streptophyta</taxon>
        <taxon>Embryophyta</taxon>
        <taxon>Tracheophyta</taxon>
        <taxon>Spermatophyta</taxon>
        <taxon>Magnoliopsida</taxon>
        <taxon>eudicotyledons</taxon>
        <taxon>Gunneridae</taxon>
        <taxon>Pentapetalae</taxon>
        <taxon>rosids</taxon>
        <taxon>fabids</taxon>
        <taxon>Rosales</taxon>
        <taxon>Rhamnaceae</taxon>
        <taxon>rhamnoid group</taxon>
        <taxon>Rhamneae</taxon>
        <taxon>Rhamnella</taxon>
    </lineage>
</organism>
<dbReference type="Gene3D" id="3.40.50.300">
    <property type="entry name" value="P-loop containing nucleotide triphosphate hydrolases"/>
    <property type="match status" value="1"/>
</dbReference>
<comment type="catalytic activity">
    <reaction evidence="7">
        <text>NAD(+) + H2O = ADP-D-ribose + nicotinamide + H(+)</text>
        <dbReference type="Rhea" id="RHEA:16301"/>
        <dbReference type="ChEBI" id="CHEBI:15377"/>
        <dbReference type="ChEBI" id="CHEBI:15378"/>
        <dbReference type="ChEBI" id="CHEBI:17154"/>
        <dbReference type="ChEBI" id="CHEBI:57540"/>
        <dbReference type="ChEBI" id="CHEBI:57967"/>
        <dbReference type="EC" id="3.2.2.6"/>
    </reaction>
    <physiologicalReaction direction="left-to-right" evidence="7">
        <dbReference type="Rhea" id="RHEA:16302"/>
    </physiologicalReaction>
</comment>
<dbReference type="InterPro" id="IPR027417">
    <property type="entry name" value="P-loop_NTPase"/>
</dbReference>
<keyword evidence="11" id="KW-1185">Reference proteome</keyword>
<dbReference type="InterPro" id="IPR001611">
    <property type="entry name" value="Leu-rich_rpt"/>
</dbReference>
<evidence type="ECO:0000256" key="5">
    <source>
        <dbReference type="ARBA" id="ARBA00022821"/>
    </source>
</evidence>
<dbReference type="SMART" id="SM00382">
    <property type="entry name" value="AAA"/>
    <property type="match status" value="1"/>
</dbReference>
<evidence type="ECO:0000256" key="6">
    <source>
        <dbReference type="ARBA" id="ARBA00023027"/>
    </source>
</evidence>
<evidence type="ECO:0000256" key="8">
    <source>
        <dbReference type="SAM" id="MobiDB-lite"/>
    </source>
</evidence>
<dbReference type="SUPFAM" id="SSF52058">
    <property type="entry name" value="L domain-like"/>
    <property type="match status" value="2"/>
</dbReference>
<reference evidence="10" key="1">
    <citation type="submission" date="2020-03" db="EMBL/GenBank/DDBJ databases">
        <title>A high-quality chromosome-level genome assembly of a woody plant with both climbing and erect habits, Rhamnella rubrinervis.</title>
        <authorList>
            <person name="Lu Z."/>
            <person name="Yang Y."/>
            <person name="Zhu X."/>
            <person name="Sun Y."/>
        </authorList>
    </citation>
    <scope>NUCLEOTIDE SEQUENCE</scope>
    <source>
        <strain evidence="10">BYM</strain>
        <tissue evidence="10">Leaf</tissue>
    </source>
</reference>
<dbReference type="EMBL" id="VOIH02000012">
    <property type="protein sequence ID" value="KAF3432363.1"/>
    <property type="molecule type" value="Genomic_DNA"/>
</dbReference>
<dbReference type="SUPFAM" id="SSF52540">
    <property type="entry name" value="P-loop containing nucleoside triphosphate hydrolases"/>
    <property type="match status" value="1"/>
</dbReference>
<evidence type="ECO:0000313" key="11">
    <source>
        <dbReference type="Proteomes" id="UP000796880"/>
    </source>
</evidence>
<evidence type="ECO:0000256" key="3">
    <source>
        <dbReference type="ARBA" id="ARBA00022737"/>
    </source>
</evidence>
<dbReference type="InterPro" id="IPR042197">
    <property type="entry name" value="Apaf_helical"/>
</dbReference>
<evidence type="ECO:0000313" key="10">
    <source>
        <dbReference type="EMBL" id="KAF3432363.1"/>
    </source>
</evidence>
<dbReference type="InterPro" id="IPR032675">
    <property type="entry name" value="LRR_dom_sf"/>
</dbReference>
<dbReference type="InterPro" id="IPR002182">
    <property type="entry name" value="NB-ARC"/>
</dbReference>
<dbReference type="PROSITE" id="PS50104">
    <property type="entry name" value="TIR"/>
    <property type="match status" value="1"/>
</dbReference>
<dbReference type="Pfam" id="PF23286">
    <property type="entry name" value="LRR_13"/>
    <property type="match status" value="1"/>
</dbReference>
<protein>
    <recommendedName>
        <fullName evidence="1">ADP-ribosyl cyclase/cyclic ADP-ribose hydrolase</fullName>
        <ecNumber evidence="1">3.2.2.6</ecNumber>
    </recommendedName>
</protein>
<keyword evidence="4" id="KW-0378">Hydrolase</keyword>
<evidence type="ECO:0000256" key="4">
    <source>
        <dbReference type="ARBA" id="ARBA00022801"/>
    </source>
</evidence>
<dbReference type="GO" id="GO:0061809">
    <property type="term" value="F:NAD+ nucleosidase activity, cyclic ADP-ribose generating"/>
    <property type="evidence" value="ECO:0007669"/>
    <property type="project" value="UniProtKB-EC"/>
</dbReference>
<dbReference type="EC" id="3.2.2.6" evidence="1"/>
<dbReference type="FunFam" id="3.40.50.10140:FF:000007">
    <property type="entry name" value="Disease resistance protein (TIR-NBS-LRR class)"/>
    <property type="match status" value="1"/>
</dbReference>
<dbReference type="Pfam" id="PF01582">
    <property type="entry name" value="TIR"/>
    <property type="match status" value="1"/>
</dbReference>
<dbReference type="InterPro" id="IPR058546">
    <property type="entry name" value="RPS4B/Roq1-like_LRR"/>
</dbReference>
<dbReference type="InterPro" id="IPR045344">
    <property type="entry name" value="C-JID"/>
</dbReference>
<dbReference type="Gene3D" id="3.80.10.10">
    <property type="entry name" value="Ribonuclease Inhibitor"/>
    <property type="match status" value="2"/>
</dbReference>
<dbReference type="Gene3D" id="3.40.50.10140">
    <property type="entry name" value="Toll/interleukin-1 receptor homology (TIR) domain"/>
    <property type="match status" value="1"/>
</dbReference>
<dbReference type="InterPro" id="IPR000157">
    <property type="entry name" value="TIR_dom"/>
</dbReference>
<dbReference type="Pfam" id="PF23282">
    <property type="entry name" value="WHD_ROQ1"/>
    <property type="match status" value="1"/>
</dbReference>
<keyword evidence="3" id="KW-0677">Repeat</keyword>
<sequence length="1896" mass="217683">MATKTSLISSKKYEVFLSFRGEDTRKQFTDHLYYALNQKGIYTFRDDEQLKRGKPISPELLKAIEESIFAVVILSKNYASSSWCLEELSKIVECNKGQGLTIIPVFYHVEPTEVRKQIGNYGEAFAKHQQVFKGDMEKVKRWREALTEVASISGWDIKERHETEVIQEIVKEILKDLTQTFSIGDNELVGMDSRTKKMDLFLDIDLNDIRTIGVWGMGGIGKTTVAREVFRKIKANFDASCFIDNVREEFVKNGILHLQNLLYKNLVLDNEGNIYNYDMGVAALRKRLNSKRVLIILDDVDRLEQIEALVGNAKYQHDWLGPGSRVIVTTRDKHLLKTYGEEYIYEVDKLNYDEALDLLRQKAFKEGRIVDELMELCNELVEYSDGHPLALKVLGCFLFGRSIEEWSDTLAKLKKNPDKDILHTLRISFDGLDDNEKNIFLDIACFFKGESEYRVKKILESCGFYPEIGIQVLIEKSLIIMLGDKLWMHDLLHKLGREIVHQESPEEPGKRSRVWSCEDARHVLVTDTGTEAVQGIFFLGLIGDHEELHLRVNPFEKMKRLRLLRVDNACFPEPHRSLSNELRLLEWHRCPLISLPSSFQPSILVELNLSNSCIERLWKETTIRLEKLILINLTSCKYLKRTPDFSMVPNLERLILEDCKGLSEVHPTIGVLKRLVLLNLKGCESLKSLPRGINLKSLKTFILSGCTNLDKFPEIVGDMDHLYELYLDTTAIKELPISIKRLTGLLLLNLRHCKNLLCLPNEICSLTSLKVLDVSGCPHLEELPENLGSLEQLVELHACRTAIVKVPSFRNIKKLCFAERSSVAVAQRSWQSFICNCFLPKEEFISSQLSISFSGFNCLRSLSLSKCNLSDGAVLDDIGCLSSLQTLDLSENNFMRLPESICQLSNLRELLFFKCSRLESFPKLPLSVRYVNARNCPRLNYSHNRVILWTSTNGFTLIDGNISGNNRMIICDDFAYMFEEHCDSNFYVYFQDLIYCGKQLAMVFPCMRIPEWCSQWSFGSSIRIQLPVENSRETWIGFTLFVAFLTQENEILDGGFHLKETFCSFYTNENRPENPFVVKCFEGLKIGRNGVASIYFPQRKFAKELNKASHIAASVWTLKSDMRVNMCGIHLVFEQDVPDYCRRLVQILGKELNLRSNIKHFKQILKEECTSEDDTNPQKWRNWSSISKSSSSLQQGCRNTTDSNTTSQLRRDLHPLIPLISMLIQGSYAHNYRSAFQFPLKAIPTWFSHQSLGNMTFFDLPPNLFNEKQWVGFSLYAVLTLNSSALDSKTPPLLHIELRCYESKKSFISQFTSVPILYPVSLFHVPRVHFPEQLNRCGAVQAIFRTSTEDVEFEMCGIRIAYEQDLEDVIEMITDIALSSTDEHGLKFCFQAGRTFVKVFTSADECGPQFCYQIPFISDTYPEREYEPSLEEVFSTTQLVHKQFSRANEQLLVPSDLTPYTVVSKGTSKDSESGFTNIQIMAEVPLYASNSKKWQKRLEELLNSLFGYDVVITLILQGHSLSVLKPFNPFSRYDLCFPRKEIMDWFQDYQSSKSRTAIIKLPPNLSTDCKWLGMAVCASFTVHEHPTEFLDNLSSKISFKLLCHLSTEECCLHPAHILRFNKEKFEWLYVGGFIWLIYIPSSLLLPELNGQSCIVVEIYNECTSVITRNVGARLLYQQDVEEFRRSMNRCLTSFFDNMDLIRKFMADEYGNEHHSSGPSVTIQLPSNLYSDGDWLGLALCAYFSELEHPHTFPGSFDSETPHYASFTSDRVVIGANKCGLRLLYRHDEEEFRQTMNHCVKTSLMVDNQKSISDNIELVIEGIQKQYNDGPAATPTSMNKKEWKDPKVSTPRIKVNEFLFACIVGRWNRNGFRLDSTGWAVQAASERILIRERERDG</sequence>
<gene>
    <name evidence="10" type="ORF">FNV43_RR27103</name>
</gene>
<comment type="caution">
    <text evidence="10">The sequence shown here is derived from an EMBL/GenBank/DDBJ whole genome shotgun (WGS) entry which is preliminary data.</text>
</comment>
<dbReference type="GO" id="GO:0043531">
    <property type="term" value="F:ADP binding"/>
    <property type="evidence" value="ECO:0007669"/>
    <property type="project" value="InterPro"/>
</dbReference>
<evidence type="ECO:0000256" key="2">
    <source>
        <dbReference type="ARBA" id="ARBA00022614"/>
    </source>
</evidence>
<dbReference type="Proteomes" id="UP000796880">
    <property type="component" value="Unassembled WGS sequence"/>
</dbReference>
<dbReference type="Pfam" id="PF20160">
    <property type="entry name" value="C-JID"/>
    <property type="match status" value="2"/>
</dbReference>
<dbReference type="GO" id="GO:0007165">
    <property type="term" value="P:signal transduction"/>
    <property type="evidence" value="ECO:0007669"/>
    <property type="project" value="InterPro"/>
</dbReference>
<dbReference type="Gene3D" id="1.10.8.430">
    <property type="entry name" value="Helical domain of apoptotic protease-activating factors"/>
    <property type="match status" value="1"/>
</dbReference>
<dbReference type="PROSITE" id="PS51450">
    <property type="entry name" value="LRR"/>
    <property type="match status" value="1"/>
</dbReference>
<keyword evidence="2" id="KW-0433">Leucine-rich repeat</keyword>
<dbReference type="InterPro" id="IPR035897">
    <property type="entry name" value="Toll_tir_struct_dom_sf"/>
</dbReference>
<feature type="region of interest" description="Disordered" evidence="8">
    <location>
        <begin position="1173"/>
        <end position="1207"/>
    </location>
</feature>
<dbReference type="Pfam" id="PF00931">
    <property type="entry name" value="NB-ARC"/>
    <property type="match status" value="1"/>
</dbReference>
<dbReference type="InterPro" id="IPR058192">
    <property type="entry name" value="WHD_ROQ1-like"/>
</dbReference>
<keyword evidence="6" id="KW-0520">NAD</keyword>
<dbReference type="PANTHER" id="PTHR11017">
    <property type="entry name" value="LEUCINE-RICH REPEAT-CONTAINING PROTEIN"/>
    <property type="match status" value="1"/>
</dbReference>
<accession>A0A8K0DQL7</accession>
<evidence type="ECO:0000256" key="7">
    <source>
        <dbReference type="ARBA" id="ARBA00047304"/>
    </source>
</evidence>
<dbReference type="SMART" id="SM00369">
    <property type="entry name" value="LRR_TYP"/>
    <property type="match status" value="2"/>
</dbReference>
<dbReference type="SMART" id="SM00255">
    <property type="entry name" value="TIR"/>
    <property type="match status" value="1"/>
</dbReference>
<feature type="domain" description="TIR" evidence="9">
    <location>
        <begin position="11"/>
        <end position="177"/>
    </location>
</feature>
<dbReference type="SUPFAM" id="SSF52200">
    <property type="entry name" value="Toll/Interleukin receptor TIR domain"/>
    <property type="match status" value="1"/>
</dbReference>
<evidence type="ECO:0000256" key="1">
    <source>
        <dbReference type="ARBA" id="ARBA00011982"/>
    </source>
</evidence>
<name>A0A8K0DQL7_9ROSA</name>
<evidence type="ECO:0000259" key="9">
    <source>
        <dbReference type="PROSITE" id="PS50104"/>
    </source>
</evidence>
<keyword evidence="5" id="KW-0611">Plant defense</keyword>
<dbReference type="GO" id="GO:0006952">
    <property type="term" value="P:defense response"/>
    <property type="evidence" value="ECO:0007669"/>
    <property type="project" value="InterPro"/>
</dbReference>
<dbReference type="InterPro" id="IPR003591">
    <property type="entry name" value="Leu-rich_rpt_typical-subtyp"/>
</dbReference>
<dbReference type="InterPro" id="IPR003593">
    <property type="entry name" value="AAA+_ATPase"/>
</dbReference>
<dbReference type="PANTHER" id="PTHR11017:SF559">
    <property type="entry name" value="DISEASE RESISTANCE PROTEIN CHL1"/>
    <property type="match status" value="1"/>
</dbReference>
<dbReference type="PRINTS" id="PR00364">
    <property type="entry name" value="DISEASERSIST"/>
</dbReference>
<proteinExistence type="predicted"/>
<feature type="compositionally biased region" description="Polar residues" evidence="8">
    <location>
        <begin position="1193"/>
        <end position="1207"/>
    </location>
</feature>
<dbReference type="InterPro" id="IPR044974">
    <property type="entry name" value="Disease_R_plants"/>
</dbReference>
<dbReference type="OrthoDB" id="1936883at2759"/>